<feature type="signal peptide" evidence="4">
    <location>
        <begin position="1"/>
        <end position="26"/>
    </location>
</feature>
<evidence type="ECO:0000256" key="3">
    <source>
        <dbReference type="SAM" id="Phobius"/>
    </source>
</evidence>
<keyword evidence="3" id="KW-1133">Transmembrane helix</keyword>
<feature type="transmembrane region" description="Helical" evidence="3">
    <location>
        <begin position="161"/>
        <end position="181"/>
    </location>
</feature>
<comment type="caution">
    <text evidence="6">The sequence shown here is derived from an EMBL/GenBank/DDBJ whole genome shotgun (WGS) entry which is preliminary data.</text>
</comment>
<name>A0A1X0YGR9_MYCSI</name>
<keyword evidence="3" id="KW-0472">Membrane</keyword>
<dbReference type="RefSeq" id="WP_084947798.1">
    <property type="nucleotide sequence ID" value="NZ_MZZM01000005.1"/>
</dbReference>
<organism evidence="6 7">
    <name type="scientific">Mycobacterium simiae</name>
    <name type="common">Mycobacterium habana</name>
    <dbReference type="NCBI Taxonomy" id="1784"/>
    <lineage>
        <taxon>Bacteria</taxon>
        <taxon>Bacillati</taxon>
        <taxon>Actinomycetota</taxon>
        <taxon>Actinomycetes</taxon>
        <taxon>Mycobacteriales</taxon>
        <taxon>Mycobacteriaceae</taxon>
        <taxon>Mycobacterium</taxon>
        <taxon>Mycobacterium simiae complex</taxon>
    </lineage>
</organism>
<protein>
    <recommendedName>
        <fullName evidence="5">TPM domain-containing protein</fullName>
    </recommendedName>
</protein>
<evidence type="ECO:0000313" key="6">
    <source>
        <dbReference type="EMBL" id="ORJ64157.1"/>
    </source>
</evidence>
<feature type="compositionally biased region" description="Gly residues" evidence="2">
    <location>
        <begin position="645"/>
        <end position="658"/>
    </location>
</feature>
<dbReference type="Pfam" id="PF04536">
    <property type="entry name" value="TPM_phosphatase"/>
    <property type="match status" value="1"/>
</dbReference>
<dbReference type="Proteomes" id="UP000193040">
    <property type="component" value="Unassembled WGS sequence"/>
</dbReference>
<feature type="domain" description="TPM" evidence="5">
    <location>
        <begin position="36"/>
        <end position="154"/>
    </location>
</feature>
<evidence type="ECO:0000256" key="4">
    <source>
        <dbReference type="SAM" id="SignalP"/>
    </source>
</evidence>
<keyword evidence="1" id="KW-0175">Coiled coil</keyword>
<dbReference type="EMBL" id="MZZM01000005">
    <property type="protein sequence ID" value="ORJ64157.1"/>
    <property type="molecule type" value="Genomic_DNA"/>
</dbReference>
<proteinExistence type="predicted"/>
<reference evidence="6 7" key="1">
    <citation type="submission" date="2017-03" db="EMBL/GenBank/DDBJ databases">
        <title>Genomic insights into Mycobacterium simiae human colonization.</title>
        <authorList>
            <person name="Steffani J.L."/>
            <person name="Brunck M.E."/>
            <person name="Cruz E."/>
            <person name="Montiel R."/>
            <person name="Barona F."/>
        </authorList>
    </citation>
    <scope>NUCLEOTIDE SEQUENCE [LARGE SCALE GENOMIC DNA]</scope>
    <source>
        <strain evidence="6 7">MsiGto</strain>
    </source>
</reference>
<dbReference type="STRING" id="1784.VC42_05325"/>
<gene>
    <name evidence="6" type="ORF">B5M45_02885</name>
</gene>
<evidence type="ECO:0000256" key="1">
    <source>
        <dbReference type="SAM" id="Coils"/>
    </source>
</evidence>
<dbReference type="AlphaFoldDB" id="A0A1X0YGR9"/>
<feature type="coiled-coil region" evidence="1">
    <location>
        <begin position="296"/>
        <end position="337"/>
    </location>
</feature>
<evidence type="ECO:0000313" key="7">
    <source>
        <dbReference type="Proteomes" id="UP000193040"/>
    </source>
</evidence>
<feature type="coiled-coil region" evidence="1">
    <location>
        <begin position="490"/>
        <end position="517"/>
    </location>
</feature>
<dbReference type="Gene3D" id="3.10.310.50">
    <property type="match status" value="1"/>
</dbReference>
<evidence type="ECO:0000256" key="2">
    <source>
        <dbReference type="SAM" id="MobiDB-lite"/>
    </source>
</evidence>
<keyword evidence="7" id="KW-1185">Reference proteome</keyword>
<accession>A0A1X0YGR9</accession>
<dbReference type="InterPro" id="IPR007621">
    <property type="entry name" value="TPM_dom"/>
</dbReference>
<feature type="chain" id="PRO_5012891185" description="TPM domain-containing protein" evidence="4">
    <location>
        <begin position="27"/>
        <end position="658"/>
    </location>
</feature>
<evidence type="ECO:0000259" key="5">
    <source>
        <dbReference type="Pfam" id="PF04536"/>
    </source>
</evidence>
<sequence length="658" mass="68914">MRTARLFGVALIVLITGLLLAPSAGAQPPFRLPGYVTDEAGALSASGRAAVNSAVDRLYNDRHIRLWVVYVEDFSGQNAVSWAQRTIQESDLGTYDAVLAVATTGRAYAFLVPSGVKSVTSNQIDDLRQNRIEPALRDGNFSGAAVAAADGLNATPKSSSLVFLLAALAAIVVALIALILVMRYRSRRRRAAQLAAARRVDPTNPTALAAVPLDILDDLSRAMVVDVDNAVRTSANELALAIGEFGPERTEPFTRAVNNAKIALSQAFTTRQQLDEAIPELPAQRRQLLTQVIVSAASADRELDAQTEAFEQLRDLVVNAETRLDALTQQLVELTARVGPAEQRLTQLNAEFGSAALTSVSNNISTAKERLAFADRTIGSARALATTPVSGQQGGLVDAVRATESALGQARALLDSVDNAANDIRHAVSTLPSLIADVRAAIVHATEQLQTQDARSAHHDELVAARDAAGIAADEANRGSADPLGTFAQLAKAAADLNRLLTTLAKEQADADRLRRSLEQALFTAESRVRGVSEYVDTRRGSVGPEARTRLAEAQRHLDAARAKQSASPAEAIAHANAASTLAANAQSQANADVVAAEQAYTRRGDSDAGALIGGIIIGDLLGGAMRGGFGGWSPTSFGGSSNSSGGGGGFMGGGGRF</sequence>
<dbReference type="Gene3D" id="1.20.5.340">
    <property type="match status" value="1"/>
</dbReference>
<feature type="region of interest" description="Disordered" evidence="2">
    <location>
        <begin position="638"/>
        <end position="658"/>
    </location>
</feature>
<keyword evidence="4" id="KW-0732">Signal</keyword>
<keyword evidence="3" id="KW-0812">Transmembrane</keyword>